<dbReference type="InterPro" id="IPR046485">
    <property type="entry name" value="DUF6578"/>
</dbReference>
<organism evidence="2 3">
    <name type="scientific">Glutamicibacter uratoxydans</name>
    <name type="common">Arthrobacter uratoxydans</name>
    <dbReference type="NCBI Taxonomy" id="43667"/>
    <lineage>
        <taxon>Bacteria</taxon>
        <taxon>Bacillati</taxon>
        <taxon>Actinomycetota</taxon>
        <taxon>Actinomycetes</taxon>
        <taxon>Micrococcales</taxon>
        <taxon>Micrococcaceae</taxon>
        <taxon>Glutamicibacter</taxon>
    </lineage>
</organism>
<dbReference type="EMBL" id="BJNY01000001">
    <property type="protein sequence ID" value="GED04579.1"/>
    <property type="molecule type" value="Genomic_DNA"/>
</dbReference>
<evidence type="ECO:0000256" key="1">
    <source>
        <dbReference type="SAM" id="MobiDB-lite"/>
    </source>
</evidence>
<proteinExistence type="predicted"/>
<protein>
    <submittedName>
        <fullName evidence="2">Uncharacterized protein</fullName>
    </submittedName>
</protein>
<accession>A0A4Y4DH82</accession>
<gene>
    <name evidence="2" type="ORF">AUR04nite_01110</name>
</gene>
<feature type="compositionally biased region" description="Acidic residues" evidence="1">
    <location>
        <begin position="245"/>
        <end position="254"/>
    </location>
</feature>
<sequence>MKINVHIAAWEYGCCGEDLWLGKRVSWPIALVREDESQILIQDNHDQCSEHGADVVAMTGTVEKIRVLHKQHGAEVWTELDQLKQSMDFDGDELDVELQVPDGQRIPASFSWSEVDYEARAQESQRIDDAYRKAEEAFIGTELHGRLMALGRDASDLLGPQMQARADHLGGLSISGPGSNGTCWRIGVAGGIDQDVEDIVLLEVGSQEWELKLSGAAVDQLAGVVDALAAQRTRRRTQDTPPDQILDDDGVLWV</sequence>
<keyword evidence="3" id="KW-1185">Reference proteome</keyword>
<name>A0A4Y4DH82_GLUUR</name>
<evidence type="ECO:0000313" key="2">
    <source>
        <dbReference type="EMBL" id="GED04579.1"/>
    </source>
</evidence>
<reference evidence="2 3" key="1">
    <citation type="submission" date="2019-06" db="EMBL/GenBank/DDBJ databases">
        <title>Whole genome shotgun sequence of Glutamicibacter uratoxydans NBRC 15515.</title>
        <authorList>
            <person name="Hosoyama A."/>
            <person name="Uohara A."/>
            <person name="Ohji S."/>
            <person name="Ichikawa N."/>
        </authorList>
    </citation>
    <scope>NUCLEOTIDE SEQUENCE [LARGE SCALE GENOMIC DNA]</scope>
    <source>
        <strain evidence="2 3">NBRC 15515</strain>
    </source>
</reference>
<comment type="caution">
    <text evidence="2">The sequence shown here is derived from an EMBL/GenBank/DDBJ whole genome shotgun (WGS) entry which is preliminary data.</text>
</comment>
<dbReference type="Proteomes" id="UP000316612">
    <property type="component" value="Unassembled WGS sequence"/>
</dbReference>
<dbReference type="Pfam" id="PF20218">
    <property type="entry name" value="DUF6578"/>
    <property type="match status" value="1"/>
</dbReference>
<dbReference type="AlphaFoldDB" id="A0A4Y4DH82"/>
<dbReference type="RefSeq" id="WP_141360875.1">
    <property type="nucleotide sequence ID" value="NZ_BAAAJL010000007.1"/>
</dbReference>
<dbReference type="OrthoDB" id="4966606at2"/>
<feature type="region of interest" description="Disordered" evidence="1">
    <location>
        <begin position="232"/>
        <end position="254"/>
    </location>
</feature>
<evidence type="ECO:0000313" key="3">
    <source>
        <dbReference type="Proteomes" id="UP000316612"/>
    </source>
</evidence>